<dbReference type="Gene3D" id="1.20.5.110">
    <property type="match status" value="1"/>
</dbReference>
<gene>
    <name evidence="10" type="ORF">DVK44_21265</name>
</gene>
<dbReference type="InterPro" id="IPR013099">
    <property type="entry name" value="K_chnl_dom"/>
</dbReference>
<evidence type="ECO:0000259" key="9">
    <source>
        <dbReference type="Pfam" id="PF07885"/>
    </source>
</evidence>
<keyword evidence="5" id="KW-0406">Ion transport</keyword>
<dbReference type="Gene3D" id="1.10.287.70">
    <property type="match status" value="1"/>
</dbReference>
<accession>A0A345HST6</accession>
<dbReference type="Proteomes" id="UP000253868">
    <property type="component" value="Chromosome"/>
</dbReference>
<feature type="transmembrane region" description="Helical" evidence="8">
    <location>
        <begin position="87"/>
        <end position="113"/>
    </location>
</feature>
<dbReference type="OrthoDB" id="9799090at2"/>
<dbReference type="GO" id="GO:0005249">
    <property type="term" value="F:voltage-gated potassium channel activity"/>
    <property type="evidence" value="ECO:0007669"/>
    <property type="project" value="InterPro"/>
</dbReference>
<dbReference type="GO" id="GO:0001508">
    <property type="term" value="P:action potential"/>
    <property type="evidence" value="ECO:0007669"/>
    <property type="project" value="TreeGrafter"/>
</dbReference>
<proteinExistence type="predicted"/>
<name>A0A345HST6_9ACTN</name>
<dbReference type="GO" id="GO:0008076">
    <property type="term" value="C:voltage-gated potassium channel complex"/>
    <property type="evidence" value="ECO:0007669"/>
    <property type="project" value="InterPro"/>
</dbReference>
<organism evidence="10 11">
    <name type="scientific">Streptomyces paludis</name>
    <dbReference type="NCBI Taxonomy" id="2282738"/>
    <lineage>
        <taxon>Bacteria</taxon>
        <taxon>Bacillati</taxon>
        <taxon>Actinomycetota</taxon>
        <taxon>Actinomycetes</taxon>
        <taxon>Kitasatosporales</taxon>
        <taxon>Streptomycetaceae</taxon>
        <taxon>Streptomyces</taxon>
    </lineage>
</organism>
<evidence type="ECO:0000256" key="5">
    <source>
        <dbReference type="ARBA" id="ARBA00023065"/>
    </source>
</evidence>
<dbReference type="KEGG" id="spad:DVK44_21265"/>
<comment type="subcellular location">
    <subcellularLocation>
        <location evidence="1">Membrane</location>
        <topology evidence="1">Multi-pass membrane protein</topology>
    </subcellularLocation>
</comment>
<feature type="domain" description="Potassium channel" evidence="9">
    <location>
        <begin position="35"/>
        <end position="113"/>
    </location>
</feature>
<keyword evidence="7 10" id="KW-0407">Ion channel</keyword>
<evidence type="ECO:0000256" key="2">
    <source>
        <dbReference type="ARBA" id="ARBA00022448"/>
    </source>
</evidence>
<keyword evidence="2" id="KW-0813">Transport</keyword>
<protein>
    <submittedName>
        <fullName evidence="10">Two pore domain potassium channel family protein</fullName>
    </submittedName>
</protein>
<evidence type="ECO:0000256" key="3">
    <source>
        <dbReference type="ARBA" id="ARBA00022692"/>
    </source>
</evidence>
<evidence type="ECO:0000256" key="8">
    <source>
        <dbReference type="SAM" id="Phobius"/>
    </source>
</evidence>
<dbReference type="PANTHER" id="PTHR11537">
    <property type="entry name" value="VOLTAGE-GATED POTASSIUM CHANNEL"/>
    <property type="match status" value="1"/>
</dbReference>
<feature type="transmembrane region" description="Helical" evidence="8">
    <location>
        <begin position="26"/>
        <end position="46"/>
    </location>
</feature>
<dbReference type="Pfam" id="PF07885">
    <property type="entry name" value="Ion_trans_2"/>
    <property type="match status" value="1"/>
</dbReference>
<evidence type="ECO:0000256" key="1">
    <source>
        <dbReference type="ARBA" id="ARBA00004141"/>
    </source>
</evidence>
<evidence type="ECO:0000313" key="10">
    <source>
        <dbReference type="EMBL" id="AXG79760.1"/>
    </source>
</evidence>
<evidence type="ECO:0000256" key="6">
    <source>
        <dbReference type="ARBA" id="ARBA00023136"/>
    </source>
</evidence>
<reference evidence="11" key="1">
    <citation type="submission" date="2018-07" db="EMBL/GenBank/DDBJ databases">
        <authorList>
            <person name="Zhao J."/>
        </authorList>
    </citation>
    <scope>NUCLEOTIDE SEQUENCE [LARGE SCALE GENOMIC DNA]</scope>
    <source>
        <strain evidence="11">GSSD-12</strain>
    </source>
</reference>
<dbReference type="RefSeq" id="WP_114661089.1">
    <property type="nucleotide sequence ID" value="NZ_CP031194.1"/>
</dbReference>
<dbReference type="PRINTS" id="PR00169">
    <property type="entry name" value="KCHANNEL"/>
</dbReference>
<dbReference type="InterPro" id="IPR028325">
    <property type="entry name" value="VG_K_chnl"/>
</dbReference>
<evidence type="ECO:0000256" key="4">
    <source>
        <dbReference type="ARBA" id="ARBA00022989"/>
    </source>
</evidence>
<dbReference type="PANTHER" id="PTHR11537:SF254">
    <property type="entry name" value="POTASSIUM VOLTAGE-GATED CHANNEL PROTEIN SHAB"/>
    <property type="match status" value="1"/>
</dbReference>
<keyword evidence="3 8" id="KW-0812">Transmembrane</keyword>
<dbReference type="SUPFAM" id="SSF81324">
    <property type="entry name" value="Voltage-gated potassium channels"/>
    <property type="match status" value="1"/>
</dbReference>
<keyword evidence="6 8" id="KW-0472">Membrane</keyword>
<sequence>MAPLSPLFVLRRLLGNERWRRLHVKAAAGAGMAFVLVLLLGSWIIVPYEARAPRATITSFPLALWWSVETATTVGYGDLYPVTVPGRVIACVVMLVGISVFSVVTASLATWLVGSAAHRARRAAAALGHVEREGRADAARELRALHERFDRLEHLLARSHGHGNGHGPTEDGG</sequence>
<dbReference type="EMBL" id="CP031194">
    <property type="protein sequence ID" value="AXG79760.1"/>
    <property type="molecule type" value="Genomic_DNA"/>
</dbReference>
<evidence type="ECO:0000256" key="7">
    <source>
        <dbReference type="ARBA" id="ARBA00023303"/>
    </source>
</evidence>
<keyword evidence="11" id="KW-1185">Reference proteome</keyword>
<keyword evidence="4 8" id="KW-1133">Transmembrane helix</keyword>
<dbReference type="AlphaFoldDB" id="A0A345HST6"/>
<evidence type="ECO:0000313" key="11">
    <source>
        <dbReference type="Proteomes" id="UP000253868"/>
    </source>
</evidence>